<keyword evidence="8" id="KW-0624">Polysaccharide degradation</keyword>
<keyword evidence="10" id="KW-1133">Transmembrane helix</keyword>
<dbReference type="InterPro" id="IPR001547">
    <property type="entry name" value="Glyco_hydro_5"/>
</dbReference>
<evidence type="ECO:0000256" key="7">
    <source>
        <dbReference type="ARBA" id="ARBA00023295"/>
    </source>
</evidence>
<dbReference type="Gene3D" id="3.50.4.10">
    <property type="entry name" value="Hepatocyte Growth Factor"/>
    <property type="match status" value="4"/>
</dbReference>
<dbReference type="SMART" id="SM00223">
    <property type="entry name" value="APPLE"/>
    <property type="match status" value="4"/>
</dbReference>
<dbReference type="Pfam" id="PF00150">
    <property type="entry name" value="Cellulase"/>
    <property type="match status" value="1"/>
</dbReference>
<keyword evidence="3" id="KW-0378">Hydrolase</keyword>
<keyword evidence="6" id="KW-0119">Carbohydrate metabolism</keyword>
<dbReference type="EMBL" id="VJMH01007011">
    <property type="protein sequence ID" value="KAF0686262.1"/>
    <property type="molecule type" value="Genomic_DNA"/>
</dbReference>
<dbReference type="InterPro" id="IPR003609">
    <property type="entry name" value="Pan_app"/>
</dbReference>
<accession>A0A6A4XSS2</accession>
<proteinExistence type="inferred from homology"/>
<dbReference type="SUPFAM" id="SSF51445">
    <property type="entry name" value="(Trans)glycosidases"/>
    <property type="match status" value="1"/>
</dbReference>
<evidence type="ECO:0000313" key="12">
    <source>
        <dbReference type="EMBL" id="KAF0686262.1"/>
    </source>
</evidence>
<dbReference type="InterPro" id="IPR000177">
    <property type="entry name" value="Apple"/>
</dbReference>
<feature type="domain" description="Apple" evidence="11">
    <location>
        <begin position="68"/>
        <end position="139"/>
    </location>
</feature>
<dbReference type="OrthoDB" id="74680at2759"/>
<dbReference type="GO" id="GO:0004553">
    <property type="term" value="F:hydrolase activity, hydrolyzing O-glycosyl compounds"/>
    <property type="evidence" value="ECO:0007669"/>
    <property type="project" value="InterPro"/>
</dbReference>
<evidence type="ECO:0000259" key="11">
    <source>
        <dbReference type="PROSITE" id="PS50948"/>
    </source>
</evidence>
<dbReference type="InterPro" id="IPR018087">
    <property type="entry name" value="Glyco_hydro_5_CS"/>
</dbReference>
<keyword evidence="7" id="KW-0326">Glycosidase</keyword>
<keyword evidence="5" id="KW-1015">Disulfide bond</keyword>
<keyword evidence="10" id="KW-0472">Membrane</keyword>
<evidence type="ECO:0000256" key="10">
    <source>
        <dbReference type="SAM" id="Phobius"/>
    </source>
</evidence>
<sequence>MKAPSQYVSIETSKERAGYHKRWLLLLFVALLGGGAIGTFSLTNPSSDSRTQTADLRRALSNASTLMCGGSIQENTDYAGNDVGSTQRSTADECCADCQANPKCKLFVWYQGTCYLKSVMGARVTLPGRRASTVQEATCAPALDNTDYDGHDIGSTQRPSVDGCCVDCSGTPSCSLYVWFQGTCYLKSAGAQAIPASGRKAGGLQLTTSPPSPTTQPITTPPTSPTFALCSPIQTDIDYQGHDIHTTSRSSVDQCCADCAIVPDCQLYVWFQGSCYLKSVGAQAIQASGRKSGTLQSTTPPPSPTRQPNTTLPTSPPTTTPRQTTTLPATTPPQPTNPTSALCSPIQTDTDYQGHDLHATSRSSVDQCCADCVNFPNCQLYVWFQGTCYLKSEGAPVIASANGRIAGSVKSPATAPPPTPTPATTLATPVTTPSSTPDNGLPQRPSTPIYGRINDGTPGTDLNEVTNPSSYPNRGCKLPNYLSQQGQLFVQAPNGGPQISIGIKGINWFGLETIQNAPFGLWANPQNGTSIYEIAAFLARNKFNSVRLPLTVESLLKNTAPNLNLINTYQNPTLNVTTYTAAVSAIIKALAFRGISVLLDIHYLSATADSGTWFSGAFPESSILSAIDTLTRNFCNDGHWNVLGVDLKNEPHDTTWGDFGPADMRVGAAKMGNRILSSCSSWLVFVEGNAQSHNIQFQGQNFNYYDWWGGGLQNAGRFPLALNLPHKIVYAPHFYSPSVYPQTWLVQGGSRNGDTIVGYQEYRDSQLSAIITATCQDMFGYLRETQDYAIVFGEFGGLYAKDDDTAKTSQRITR</sequence>
<feature type="region of interest" description="Disordered" evidence="9">
    <location>
        <begin position="289"/>
        <end position="348"/>
    </location>
</feature>
<keyword evidence="4" id="KW-0136">Cellulose degradation</keyword>
<dbReference type="PROSITE" id="PS50948">
    <property type="entry name" value="PAN"/>
    <property type="match status" value="1"/>
</dbReference>
<dbReference type="InterPro" id="IPR017853">
    <property type="entry name" value="GH"/>
</dbReference>
<dbReference type="GO" id="GO:0005576">
    <property type="term" value="C:extracellular region"/>
    <property type="evidence" value="ECO:0007669"/>
    <property type="project" value="InterPro"/>
</dbReference>
<feature type="compositionally biased region" description="Low complexity" evidence="9">
    <location>
        <begin position="422"/>
        <end position="437"/>
    </location>
</feature>
<dbReference type="PROSITE" id="PS00659">
    <property type="entry name" value="GLYCOSYL_HYDROL_F5"/>
    <property type="match status" value="1"/>
</dbReference>
<evidence type="ECO:0000256" key="5">
    <source>
        <dbReference type="ARBA" id="ARBA00023157"/>
    </source>
</evidence>
<evidence type="ECO:0000256" key="1">
    <source>
        <dbReference type="ARBA" id="ARBA00005641"/>
    </source>
</evidence>
<comment type="similarity">
    <text evidence="1">Belongs to the glycosyl hydrolase 5 (cellulase A) family.</text>
</comment>
<organism evidence="12">
    <name type="scientific">Aphanomyces stellatus</name>
    <dbReference type="NCBI Taxonomy" id="120398"/>
    <lineage>
        <taxon>Eukaryota</taxon>
        <taxon>Sar</taxon>
        <taxon>Stramenopiles</taxon>
        <taxon>Oomycota</taxon>
        <taxon>Saprolegniomycetes</taxon>
        <taxon>Saprolegniales</taxon>
        <taxon>Verrucalvaceae</taxon>
        <taxon>Aphanomyces</taxon>
    </lineage>
</organism>
<comment type="caution">
    <text evidence="12">The sequence shown here is derived from an EMBL/GenBank/DDBJ whole genome shotgun (WGS) entry which is preliminary data.</text>
</comment>
<evidence type="ECO:0000256" key="4">
    <source>
        <dbReference type="ARBA" id="ARBA00023001"/>
    </source>
</evidence>
<dbReference type="AlphaFoldDB" id="A0A6A4XSS2"/>
<dbReference type="GO" id="GO:0030245">
    <property type="term" value="P:cellulose catabolic process"/>
    <property type="evidence" value="ECO:0007669"/>
    <property type="project" value="UniProtKB-KW"/>
</dbReference>
<evidence type="ECO:0000256" key="2">
    <source>
        <dbReference type="ARBA" id="ARBA00022737"/>
    </source>
</evidence>
<name>A0A6A4XSS2_9STRA</name>
<gene>
    <name evidence="12" type="ORF">As57867_021799</name>
</gene>
<dbReference type="PANTHER" id="PTHR35923:SF2">
    <property type="entry name" value="ENDOGLUCANASE"/>
    <property type="match status" value="1"/>
</dbReference>
<evidence type="ECO:0000256" key="9">
    <source>
        <dbReference type="SAM" id="MobiDB-lite"/>
    </source>
</evidence>
<dbReference type="Gene3D" id="3.20.20.80">
    <property type="entry name" value="Glycosidases"/>
    <property type="match status" value="1"/>
</dbReference>
<feature type="compositionally biased region" description="Low complexity" evidence="9">
    <location>
        <begin position="320"/>
        <end position="329"/>
    </location>
</feature>
<keyword evidence="2" id="KW-0677">Repeat</keyword>
<dbReference type="PANTHER" id="PTHR35923">
    <property type="entry name" value="MAJOR EXTRACELLULAR ENDOGLUCANASE"/>
    <property type="match status" value="1"/>
</dbReference>
<keyword evidence="10" id="KW-0812">Transmembrane</keyword>
<feature type="transmembrane region" description="Helical" evidence="10">
    <location>
        <begin position="23"/>
        <end position="42"/>
    </location>
</feature>
<protein>
    <recommendedName>
        <fullName evidence="11">Apple domain-containing protein</fullName>
    </recommendedName>
</protein>
<evidence type="ECO:0000256" key="3">
    <source>
        <dbReference type="ARBA" id="ARBA00022801"/>
    </source>
</evidence>
<dbReference type="GO" id="GO:0006508">
    <property type="term" value="P:proteolysis"/>
    <property type="evidence" value="ECO:0007669"/>
    <property type="project" value="InterPro"/>
</dbReference>
<evidence type="ECO:0000256" key="8">
    <source>
        <dbReference type="ARBA" id="ARBA00023326"/>
    </source>
</evidence>
<feature type="region of interest" description="Disordered" evidence="9">
    <location>
        <begin position="409"/>
        <end position="470"/>
    </location>
</feature>
<evidence type="ECO:0000256" key="6">
    <source>
        <dbReference type="ARBA" id="ARBA00023277"/>
    </source>
</evidence>
<feature type="non-terminal residue" evidence="12">
    <location>
        <position position="814"/>
    </location>
</feature>
<reference evidence="12" key="1">
    <citation type="submission" date="2019-06" db="EMBL/GenBank/DDBJ databases">
        <title>Genomics analysis of Aphanomyces spp. identifies a new class of oomycete effector associated with host adaptation.</title>
        <authorList>
            <person name="Gaulin E."/>
        </authorList>
    </citation>
    <scope>NUCLEOTIDE SEQUENCE</scope>
    <source>
        <strain evidence="12">CBS 578.67</strain>
    </source>
</reference>
<dbReference type="Pfam" id="PF14295">
    <property type="entry name" value="PAN_4"/>
    <property type="match status" value="4"/>
</dbReference>
<dbReference type="CDD" id="cd01100">
    <property type="entry name" value="APPLE_Factor_XI_like"/>
    <property type="match status" value="2"/>
</dbReference>